<dbReference type="CDD" id="cd04586">
    <property type="entry name" value="CBS_pair_BON_assoc"/>
    <property type="match status" value="1"/>
</dbReference>
<evidence type="ECO:0000256" key="2">
    <source>
        <dbReference type="PROSITE-ProRule" id="PRU00703"/>
    </source>
</evidence>
<dbReference type="EMBL" id="OJIN01000223">
    <property type="protein sequence ID" value="SPD75939.1"/>
    <property type="molecule type" value="Genomic_DNA"/>
</dbReference>
<gene>
    <name evidence="4" type="ORF">PITCH_A780069</name>
</gene>
<dbReference type="SMART" id="SM00116">
    <property type="entry name" value="CBS"/>
    <property type="match status" value="2"/>
</dbReference>
<evidence type="ECO:0000259" key="3">
    <source>
        <dbReference type="PROSITE" id="PS51371"/>
    </source>
</evidence>
<dbReference type="AlphaFoldDB" id="A0A445N2J9"/>
<dbReference type="InterPro" id="IPR000644">
    <property type="entry name" value="CBS_dom"/>
</dbReference>
<dbReference type="Pfam" id="PF00571">
    <property type="entry name" value="CBS"/>
    <property type="match status" value="2"/>
</dbReference>
<proteinExistence type="predicted"/>
<evidence type="ECO:0000313" key="4">
    <source>
        <dbReference type="EMBL" id="SPD75939.1"/>
    </source>
</evidence>
<accession>A0A445N2J9</accession>
<feature type="domain" description="CBS" evidence="3">
    <location>
        <begin position="98"/>
        <end position="149"/>
    </location>
</feature>
<dbReference type="InterPro" id="IPR051257">
    <property type="entry name" value="Diverse_CBS-Domain"/>
</dbReference>
<dbReference type="InterPro" id="IPR046342">
    <property type="entry name" value="CBS_dom_sf"/>
</dbReference>
<dbReference type="PANTHER" id="PTHR43080">
    <property type="entry name" value="CBS DOMAIN-CONTAINING PROTEIN CBSX3, MITOCHONDRIAL"/>
    <property type="match status" value="1"/>
</dbReference>
<evidence type="ECO:0000256" key="1">
    <source>
        <dbReference type="ARBA" id="ARBA00023122"/>
    </source>
</evidence>
<organism evidence="4">
    <name type="scientific">uncultured Desulfobacterium sp</name>
    <dbReference type="NCBI Taxonomy" id="201089"/>
    <lineage>
        <taxon>Bacteria</taxon>
        <taxon>Pseudomonadati</taxon>
        <taxon>Thermodesulfobacteriota</taxon>
        <taxon>Desulfobacteria</taxon>
        <taxon>Desulfobacterales</taxon>
        <taxon>Desulfobacteriaceae</taxon>
        <taxon>Desulfobacterium</taxon>
        <taxon>environmental samples</taxon>
    </lineage>
</organism>
<dbReference type="Gene3D" id="3.10.580.10">
    <property type="entry name" value="CBS-domain"/>
    <property type="match status" value="1"/>
</dbReference>
<keyword evidence="1 2" id="KW-0129">CBS domain</keyword>
<dbReference type="PROSITE" id="PS51371">
    <property type="entry name" value="CBS"/>
    <property type="match status" value="2"/>
</dbReference>
<feature type="domain" description="CBS" evidence="3">
    <location>
        <begin position="8"/>
        <end position="65"/>
    </location>
</feature>
<protein>
    <submittedName>
        <fullName evidence="4">CBS domain protein</fullName>
    </submittedName>
</protein>
<reference evidence="4" key="1">
    <citation type="submission" date="2018-01" db="EMBL/GenBank/DDBJ databases">
        <authorList>
            <person name="Regsiter A."/>
            <person name="William W."/>
        </authorList>
    </citation>
    <scope>NUCLEOTIDE SEQUENCE</scope>
    <source>
        <strain evidence="4">TRIP AH-1</strain>
    </source>
</reference>
<sequence>MLTACDIMTTGVITVKKETSIKELAKILYDNNINGVPVVDDKGFVIGIICESDLIRKDKKLHIPTVVAVFDAVFYIENPKKFEKEIQRFNATTVNDLYTEKVVTVAEKTPIDEIATIMTEKKIYTIPVMDGERLVGIIGKADLIRTLVS</sequence>
<dbReference type="PANTHER" id="PTHR43080:SF2">
    <property type="entry name" value="CBS DOMAIN-CONTAINING PROTEIN"/>
    <property type="match status" value="1"/>
</dbReference>
<dbReference type="SUPFAM" id="SSF54631">
    <property type="entry name" value="CBS-domain pair"/>
    <property type="match status" value="1"/>
</dbReference>
<name>A0A445N2J9_9BACT</name>